<dbReference type="GO" id="GO:0006508">
    <property type="term" value="P:proteolysis"/>
    <property type="evidence" value="ECO:0007669"/>
    <property type="project" value="UniProtKB-KW"/>
</dbReference>
<accession>A0AA39SKQ1</accession>
<dbReference type="PANTHER" id="PTHR47967:SF39">
    <property type="entry name" value="ASPARTYL PROTEASE FAMILY PROTEIN, PUTATIVE-RELATED"/>
    <property type="match status" value="1"/>
</dbReference>
<comment type="caution">
    <text evidence="9">The sequence shown here is derived from an EMBL/GenBank/DDBJ whole genome shotgun (WGS) entry which is preliminary data.</text>
</comment>
<dbReference type="GO" id="GO:0005576">
    <property type="term" value="C:extracellular region"/>
    <property type="evidence" value="ECO:0007669"/>
    <property type="project" value="UniProtKB-SubCell"/>
</dbReference>
<dbReference type="InterPro" id="IPR021109">
    <property type="entry name" value="Peptidase_aspartic_dom_sf"/>
</dbReference>
<sequence length="347" mass="37980">MGTPPVDIYGIVDTGSDLMWTQCLPCEQCYKQVKPIYNPTASYSYDKLSCQSEQCHLLDSVSCSSQQFCNYTYGYADSSLTIGVLSIETITFGSSQGNSISFNNIVFGCGHNNTGIFNENEMGLIGLGGRNSSLVSQVCSKFGTKKFSHCLVPFHTDSSLTSKMYFGSNSEVSGLGVVSTPLVPKDGKITFYFVTLEGISVGDKFIPYNSSQPISKGNMLIDSGTPPTLLRKDFYKRLEDEVRGATKLTPYQDPQLGTQLCYKSQSVIDIDAPILTAHFYGGGKVPLIQTSTFIPPLEGVFCFAMQPIYDGDDVGIFGNFAQSSLLIDYDFDKQIVSFMPTDCTKQH</sequence>
<evidence type="ECO:0000256" key="1">
    <source>
        <dbReference type="ARBA" id="ARBA00004613"/>
    </source>
</evidence>
<dbReference type="PANTHER" id="PTHR47967">
    <property type="entry name" value="OS07G0603500 PROTEIN-RELATED"/>
    <property type="match status" value="1"/>
</dbReference>
<dbReference type="EMBL" id="JAUESC010000380">
    <property type="protein sequence ID" value="KAK0591935.1"/>
    <property type="molecule type" value="Genomic_DNA"/>
</dbReference>
<dbReference type="InterPro" id="IPR032799">
    <property type="entry name" value="TAXi_C"/>
</dbReference>
<dbReference type="InterPro" id="IPR033121">
    <property type="entry name" value="PEPTIDASE_A1"/>
</dbReference>
<dbReference type="Pfam" id="PF14543">
    <property type="entry name" value="TAXi_N"/>
    <property type="match status" value="1"/>
</dbReference>
<evidence type="ECO:0000256" key="2">
    <source>
        <dbReference type="ARBA" id="ARBA00007447"/>
    </source>
</evidence>
<comment type="similarity">
    <text evidence="2">Belongs to the peptidase A1 family.</text>
</comment>
<evidence type="ECO:0000256" key="3">
    <source>
        <dbReference type="ARBA" id="ARBA00022525"/>
    </source>
</evidence>
<evidence type="ECO:0000313" key="10">
    <source>
        <dbReference type="Proteomes" id="UP001168877"/>
    </source>
</evidence>
<evidence type="ECO:0000313" key="9">
    <source>
        <dbReference type="EMBL" id="KAK0591935.1"/>
    </source>
</evidence>
<dbReference type="GO" id="GO:0004190">
    <property type="term" value="F:aspartic-type endopeptidase activity"/>
    <property type="evidence" value="ECO:0007669"/>
    <property type="project" value="UniProtKB-KW"/>
</dbReference>
<reference evidence="9" key="2">
    <citation type="submission" date="2023-06" db="EMBL/GenBank/DDBJ databases">
        <authorList>
            <person name="Swenson N.G."/>
            <person name="Wegrzyn J.L."/>
            <person name="Mcevoy S.L."/>
        </authorList>
    </citation>
    <scope>NUCLEOTIDE SEQUENCE</scope>
    <source>
        <strain evidence="9">NS2018</strain>
        <tissue evidence="9">Leaf</tissue>
    </source>
</reference>
<evidence type="ECO:0000259" key="8">
    <source>
        <dbReference type="PROSITE" id="PS51767"/>
    </source>
</evidence>
<evidence type="ECO:0000256" key="7">
    <source>
        <dbReference type="ARBA" id="ARBA00023180"/>
    </source>
</evidence>
<dbReference type="InterPro" id="IPR032861">
    <property type="entry name" value="TAXi_N"/>
</dbReference>
<keyword evidence="4" id="KW-0645">Protease</keyword>
<comment type="subcellular location">
    <subcellularLocation>
        <location evidence="1">Secreted</location>
    </subcellularLocation>
</comment>
<keyword evidence="7" id="KW-0325">Glycoprotein</keyword>
<evidence type="ECO:0000256" key="6">
    <source>
        <dbReference type="ARBA" id="ARBA00022801"/>
    </source>
</evidence>
<feature type="domain" description="Peptidase A1" evidence="8">
    <location>
        <begin position="1"/>
        <end position="339"/>
    </location>
</feature>
<dbReference type="Proteomes" id="UP001168877">
    <property type="component" value="Unassembled WGS sequence"/>
</dbReference>
<dbReference type="AlphaFoldDB" id="A0AA39SKQ1"/>
<proteinExistence type="inferred from homology"/>
<keyword evidence="5" id="KW-0064">Aspartyl protease</keyword>
<dbReference type="SUPFAM" id="SSF50630">
    <property type="entry name" value="Acid proteases"/>
    <property type="match status" value="1"/>
</dbReference>
<protein>
    <recommendedName>
        <fullName evidence="8">Peptidase A1 domain-containing protein</fullName>
    </recommendedName>
</protein>
<dbReference type="InterPro" id="IPR034161">
    <property type="entry name" value="Pepsin-like_plant"/>
</dbReference>
<dbReference type="Pfam" id="PF14541">
    <property type="entry name" value="TAXi_C"/>
    <property type="match status" value="1"/>
</dbReference>
<dbReference type="Gene3D" id="2.40.70.10">
    <property type="entry name" value="Acid Proteases"/>
    <property type="match status" value="2"/>
</dbReference>
<keyword evidence="10" id="KW-1185">Reference proteome</keyword>
<dbReference type="FunFam" id="2.40.70.10:FF:000031">
    <property type="entry name" value="Aspartyl protease AED1"/>
    <property type="match status" value="1"/>
</dbReference>
<reference evidence="9" key="1">
    <citation type="journal article" date="2022" name="Plant J.">
        <title>Strategies of tolerance reflected in two North American maple genomes.</title>
        <authorList>
            <person name="McEvoy S.L."/>
            <person name="Sezen U.U."/>
            <person name="Trouern-Trend A."/>
            <person name="McMahon S.M."/>
            <person name="Schaberg P.G."/>
            <person name="Yang J."/>
            <person name="Wegrzyn J.L."/>
            <person name="Swenson N.G."/>
        </authorList>
    </citation>
    <scope>NUCLEOTIDE SEQUENCE</scope>
    <source>
        <strain evidence="9">NS2018</strain>
    </source>
</reference>
<name>A0AA39SKQ1_ACESA</name>
<gene>
    <name evidence="9" type="ORF">LWI29_010514</name>
</gene>
<evidence type="ECO:0000256" key="5">
    <source>
        <dbReference type="ARBA" id="ARBA00022750"/>
    </source>
</evidence>
<keyword evidence="3" id="KW-0964">Secreted</keyword>
<dbReference type="InterPro" id="IPR051708">
    <property type="entry name" value="Plant_Aspart_Prot_A1"/>
</dbReference>
<dbReference type="CDD" id="cd05476">
    <property type="entry name" value="pepsin_A_like_plant"/>
    <property type="match status" value="1"/>
</dbReference>
<dbReference type="PROSITE" id="PS51767">
    <property type="entry name" value="PEPTIDASE_A1"/>
    <property type="match status" value="1"/>
</dbReference>
<dbReference type="FunFam" id="2.40.70.10:FF:000050">
    <property type="entry name" value="Aspartic proteinase CDR1"/>
    <property type="match status" value="1"/>
</dbReference>
<organism evidence="9 10">
    <name type="scientific">Acer saccharum</name>
    <name type="common">Sugar maple</name>
    <dbReference type="NCBI Taxonomy" id="4024"/>
    <lineage>
        <taxon>Eukaryota</taxon>
        <taxon>Viridiplantae</taxon>
        <taxon>Streptophyta</taxon>
        <taxon>Embryophyta</taxon>
        <taxon>Tracheophyta</taxon>
        <taxon>Spermatophyta</taxon>
        <taxon>Magnoliopsida</taxon>
        <taxon>eudicotyledons</taxon>
        <taxon>Gunneridae</taxon>
        <taxon>Pentapetalae</taxon>
        <taxon>rosids</taxon>
        <taxon>malvids</taxon>
        <taxon>Sapindales</taxon>
        <taxon>Sapindaceae</taxon>
        <taxon>Hippocastanoideae</taxon>
        <taxon>Acereae</taxon>
        <taxon>Acer</taxon>
    </lineage>
</organism>
<evidence type="ECO:0000256" key="4">
    <source>
        <dbReference type="ARBA" id="ARBA00022670"/>
    </source>
</evidence>
<keyword evidence="6" id="KW-0378">Hydrolase</keyword>